<dbReference type="KEGG" id="svp:Pan189_33970"/>
<evidence type="ECO:0000313" key="3">
    <source>
        <dbReference type="Proteomes" id="UP000317318"/>
    </source>
</evidence>
<accession>A0A517R529</accession>
<dbReference type="AlphaFoldDB" id="A0A517R529"/>
<gene>
    <name evidence="2" type="ORF">Pan189_33970</name>
</gene>
<sequence>MFRCDKCGSVAQAGEAAHKVIVQQREREYDERSKEVPTGRSGRHRTRVEDRGGAGKEIVREMTMCSSCAVEYE</sequence>
<keyword evidence="3" id="KW-1185">Reference proteome</keyword>
<proteinExistence type="predicted"/>
<feature type="compositionally biased region" description="Basic and acidic residues" evidence="1">
    <location>
        <begin position="24"/>
        <end position="37"/>
    </location>
</feature>
<protein>
    <submittedName>
        <fullName evidence="2">Uncharacterized protein</fullName>
    </submittedName>
</protein>
<dbReference type="RefSeq" id="WP_145365114.1">
    <property type="nucleotide sequence ID" value="NZ_CP036268.1"/>
</dbReference>
<dbReference type="EMBL" id="CP036268">
    <property type="protein sequence ID" value="QDT38996.1"/>
    <property type="molecule type" value="Genomic_DNA"/>
</dbReference>
<evidence type="ECO:0000313" key="2">
    <source>
        <dbReference type="EMBL" id="QDT38996.1"/>
    </source>
</evidence>
<name>A0A517R529_9PLAN</name>
<reference evidence="2 3" key="1">
    <citation type="submission" date="2019-02" db="EMBL/GenBank/DDBJ databases">
        <title>Deep-cultivation of Planctomycetes and their phenomic and genomic characterization uncovers novel biology.</title>
        <authorList>
            <person name="Wiegand S."/>
            <person name="Jogler M."/>
            <person name="Boedeker C."/>
            <person name="Pinto D."/>
            <person name="Vollmers J."/>
            <person name="Rivas-Marin E."/>
            <person name="Kohn T."/>
            <person name="Peeters S.H."/>
            <person name="Heuer A."/>
            <person name="Rast P."/>
            <person name="Oberbeckmann S."/>
            <person name="Bunk B."/>
            <person name="Jeske O."/>
            <person name="Meyerdierks A."/>
            <person name="Storesund J.E."/>
            <person name="Kallscheuer N."/>
            <person name="Luecker S."/>
            <person name="Lage O.M."/>
            <person name="Pohl T."/>
            <person name="Merkel B.J."/>
            <person name="Hornburger P."/>
            <person name="Mueller R.-W."/>
            <person name="Bruemmer F."/>
            <person name="Labrenz M."/>
            <person name="Spormann A.M."/>
            <person name="Op den Camp H."/>
            <person name="Overmann J."/>
            <person name="Amann R."/>
            <person name="Jetten M.S.M."/>
            <person name="Mascher T."/>
            <person name="Medema M.H."/>
            <person name="Devos D.P."/>
            <person name="Kaster A.-K."/>
            <person name="Ovreas L."/>
            <person name="Rohde M."/>
            <person name="Galperin M.Y."/>
            <person name="Jogler C."/>
        </authorList>
    </citation>
    <scope>NUCLEOTIDE SEQUENCE [LARGE SCALE GENOMIC DNA]</scope>
    <source>
        <strain evidence="2 3">Pan189</strain>
    </source>
</reference>
<feature type="region of interest" description="Disordered" evidence="1">
    <location>
        <begin position="24"/>
        <end position="52"/>
    </location>
</feature>
<dbReference type="OrthoDB" id="290583at2"/>
<organism evidence="2 3">
    <name type="scientific">Stratiformator vulcanicus</name>
    <dbReference type="NCBI Taxonomy" id="2527980"/>
    <lineage>
        <taxon>Bacteria</taxon>
        <taxon>Pseudomonadati</taxon>
        <taxon>Planctomycetota</taxon>
        <taxon>Planctomycetia</taxon>
        <taxon>Planctomycetales</taxon>
        <taxon>Planctomycetaceae</taxon>
        <taxon>Stratiformator</taxon>
    </lineage>
</organism>
<dbReference type="Proteomes" id="UP000317318">
    <property type="component" value="Chromosome"/>
</dbReference>
<evidence type="ECO:0000256" key="1">
    <source>
        <dbReference type="SAM" id="MobiDB-lite"/>
    </source>
</evidence>